<reference evidence="1" key="2">
    <citation type="journal article" date="2015" name="Fish Shellfish Immunol.">
        <title>Early steps in the European eel (Anguilla anguilla)-Vibrio vulnificus interaction in the gills: Role of the RtxA13 toxin.</title>
        <authorList>
            <person name="Callol A."/>
            <person name="Pajuelo D."/>
            <person name="Ebbesson L."/>
            <person name="Teles M."/>
            <person name="MacKenzie S."/>
            <person name="Amaro C."/>
        </authorList>
    </citation>
    <scope>NUCLEOTIDE SEQUENCE</scope>
</reference>
<proteinExistence type="predicted"/>
<protein>
    <submittedName>
        <fullName evidence="1">Uncharacterized protein</fullName>
    </submittedName>
</protein>
<evidence type="ECO:0000313" key="1">
    <source>
        <dbReference type="EMBL" id="JAH52171.1"/>
    </source>
</evidence>
<dbReference type="AlphaFoldDB" id="A0A0E9TEY4"/>
<dbReference type="EMBL" id="GBXM01056406">
    <property type="protein sequence ID" value="JAH52171.1"/>
    <property type="molecule type" value="Transcribed_RNA"/>
</dbReference>
<organism evidence="1">
    <name type="scientific">Anguilla anguilla</name>
    <name type="common">European freshwater eel</name>
    <name type="synonym">Muraena anguilla</name>
    <dbReference type="NCBI Taxonomy" id="7936"/>
    <lineage>
        <taxon>Eukaryota</taxon>
        <taxon>Metazoa</taxon>
        <taxon>Chordata</taxon>
        <taxon>Craniata</taxon>
        <taxon>Vertebrata</taxon>
        <taxon>Euteleostomi</taxon>
        <taxon>Actinopterygii</taxon>
        <taxon>Neopterygii</taxon>
        <taxon>Teleostei</taxon>
        <taxon>Anguilliformes</taxon>
        <taxon>Anguillidae</taxon>
        <taxon>Anguilla</taxon>
    </lineage>
</organism>
<name>A0A0E9TEY4_ANGAN</name>
<reference evidence="1" key="1">
    <citation type="submission" date="2014-11" db="EMBL/GenBank/DDBJ databases">
        <authorList>
            <person name="Amaro Gonzalez C."/>
        </authorList>
    </citation>
    <scope>NUCLEOTIDE SEQUENCE</scope>
</reference>
<sequence>MFTLLHDIPSVSLPSSMIKKNKPGRTSFGVGC</sequence>
<accession>A0A0E9TEY4</accession>